<dbReference type="AlphaFoldDB" id="A0A5J4VXS7"/>
<organism evidence="2 3">
    <name type="scientific">Streblomastix strix</name>
    <dbReference type="NCBI Taxonomy" id="222440"/>
    <lineage>
        <taxon>Eukaryota</taxon>
        <taxon>Metamonada</taxon>
        <taxon>Preaxostyla</taxon>
        <taxon>Oxymonadida</taxon>
        <taxon>Streblomastigidae</taxon>
        <taxon>Streblomastix</taxon>
    </lineage>
</organism>
<proteinExistence type="predicted"/>
<dbReference type="EMBL" id="SNRW01004514">
    <property type="protein sequence ID" value="KAA6387109.1"/>
    <property type="molecule type" value="Genomic_DNA"/>
</dbReference>
<comment type="caution">
    <text evidence="2">The sequence shown here is derived from an EMBL/GenBank/DDBJ whole genome shotgun (WGS) entry which is preliminary data.</text>
</comment>
<gene>
    <name evidence="2" type="ORF">EZS28_017362</name>
</gene>
<dbReference type="Proteomes" id="UP000324800">
    <property type="component" value="Unassembled WGS sequence"/>
</dbReference>
<evidence type="ECO:0000313" key="3">
    <source>
        <dbReference type="Proteomes" id="UP000324800"/>
    </source>
</evidence>
<name>A0A5J4VXS7_9EUKA</name>
<sequence length="101" mass="11430">MRQEPSPATLYGEDSEHYSSPLPSVPSFPASEPYRSVLGESTFYMLLASQIDYVNACYPWVLGGTQSTFIVSQLEISVYDLFYYISPNFVLSYKPFGFNKT</sequence>
<accession>A0A5J4VXS7</accession>
<reference evidence="2 3" key="1">
    <citation type="submission" date="2019-03" db="EMBL/GenBank/DDBJ databases">
        <title>Single cell metagenomics reveals metabolic interactions within the superorganism composed of flagellate Streblomastix strix and complex community of Bacteroidetes bacteria on its surface.</title>
        <authorList>
            <person name="Treitli S.C."/>
            <person name="Kolisko M."/>
            <person name="Husnik F."/>
            <person name="Keeling P."/>
            <person name="Hampl V."/>
        </authorList>
    </citation>
    <scope>NUCLEOTIDE SEQUENCE [LARGE SCALE GENOMIC DNA]</scope>
    <source>
        <strain evidence="2">ST1C</strain>
    </source>
</reference>
<evidence type="ECO:0000313" key="2">
    <source>
        <dbReference type="EMBL" id="KAA6387109.1"/>
    </source>
</evidence>
<protein>
    <submittedName>
        <fullName evidence="2">Uncharacterized protein</fullName>
    </submittedName>
</protein>
<feature type="region of interest" description="Disordered" evidence="1">
    <location>
        <begin position="1"/>
        <end position="24"/>
    </location>
</feature>
<evidence type="ECO:0000256" key="1">
    <source>
        <dbReference type="SAM" id="MobiDB-lite"/>
    </source>
</evidence>